<reference evidence="1 2" key="1">
    <citation type="journal article" date="2017" name="DNA Res.">
        <title>Complete genome sequence and expression profile of the commercial lytic enzyme producer Lysobacter enzymogenes M497-1.</title>
        <authorList>
            <person name="Takami H."/>
            <person name="Toyoda A."/>
            <person name="Uchiyama I."/>
            <person name="Itoh T."/>
            <person name="Takaki Y."/>
            <person name="Arai W."/>
            <person name="Nishi S."/>
            <person name="Kawai M."/>
            <person name="Shinya K."/>
            <person name="Ikeda H."/>
        </authorList>
    </citation>
    <scope>NUCLEOTIDE SEQUENCE [LARGE SCALE GENOMIC DNA]</scope>
    <source>
        <strain evidence="1 2">M497-1</strain>
    </source>
</reference>
<name>A0AAU9AJ11_LYSEN</name>
<protein>
    <submittedName>
        <fullName evidence="1">Uncharacterized protein</fullName>
    </submittedName>
</protein>
<proteinExistence type="predicted"/>
<gene>
    <name evidence="1" type="ORF">LEN_0642</name>
</gene>
<evidence type="ECO:0000313" key="1">
    <source>
        <dbReference type="EMBL" id="BAV96129.1"/>
    </source>
</evidence>
<evidence type="ECO:0000313" key="2">
    <source>
        <dbReference type="Proteomes" id="UP000218824"/>
    </source>
</evidence>
<sequence length="57" mass="6300">MKNNGDAVMIEYESLFAEPLRAGADIDLARAESTHTPAESAIMAHRRRRAFCPRSPA</sequence>
<dbReference type="EMBL" id="AP014940">
    <property type="protein sequence ID" value="BAV96129.1"/>
    <property type="molecule type" value="Genomic_DNA"/>
</dbReference>
<dbReference type="AlphaFoldDB" id="A0AAU9AJ11"/>
<dbReference type="KEGG" id="lem:LEN_0642"/>
<dbReference type="Proteomes" id="UP000218824">
    <property type="component" value="Chromosome"/>
</dbReference>
<accession>A0AAU9AJ11</accession>
<organism evidence="1 2">
    <name type="scientific">Lysobacter enzymogenes</name>
    <dbReference type="NCBI Taxonomy" id="69"/>
    <lineage>
        <taxon>Bacteria</taxon>
        <taxon>Pseudomonadati</taxon>
        <taxon>Pseudomonadota</taxon>
        <taxon>Gammaproteobacteria</taxon>
        <taxon>Lysobacterales</taxon>
        <taxon>Lysobacteraceae</taxon>
        <taxon>Lysobacter</taxon>
    </lineage>
</organism>